<dbReference type="AlphaFoldDB" id="A0A7S4SS16"/>
<feature type="compositionally biased region" description="Polar residues" evidence="6">
    <location>
        <begin position="29"/>
        <end position="39"/>
    </location>
</feature>
<evidence type="ECO:0000256" key="6">
    <source>
        <dbReference type="SAM" id="MobiDB-lite"/>
    </source>
</evidence>
<dbReference type="SUPFAM" id="SSF47473">
    <property type="entry name" value="EF-hand"/>
    <property type="match status" value="1"/>
</dbReference>
<name>A0A7S4SS16_9DINO</name>
<dbReference type="PANTHER" id="PTHR10037">
    <property type="entry name" value="VOLTAGE-GATED CATION CHANNEL CALCIUM AND SODIUM"/>
    <property type="match status" value="1"/>
</dbReference>
<feature type="compositionally biased region" description="Basic and acidic residues" evidence="6">
    <location>
        <begin position="153"/>
        <end position="169"/>
    </location>
</feature>
<comment type="subcellular location">
    <subcellularLocation>
        <location evidence="1">Membrane</location>
        <topology evidence="1">Multi-pass membrane protein</topology>
    </subcellularLocation>
</comment>
<dbReference type="EMBL" id="HBNR01077875">
    <property type="protein sequence ID" value="CAE4654386.1"/>
    <property type="molecule type" value="Transcribed_RNA"/>
</dbReference>
<dbReference type="InterPro" id="IPR018247">
    <property type="entry name" value="EF_Hand_1_Ca_BS"/>
</dbReference>
<dbReference type="InterPro" id="IPR005821">
    <property type="entry name" value="Ion_trans_dom"/>
</dbReference>
<dbReference type="GO" id="GO:0005248">
    <property type="term" value="F:voltage-gated sodium channel activity"/>
    <property type="evidence" value="ECO:0007669"/>
    <property type="project" value="TreeGrafter"/>
</dbReference>
<feature type="compositionally biased region" description="Basic and acidic residues" evidence="6">
    <location>
        <begin position="1"/>
        <end position="12"/>
    </location>
</feature>
<feature type="domain" description="EF-hand" evidence="8">
    <location>
        <begin position="558"/>
        <end position="593"/>
    </location>
</feature>
<dbReference type="Gene3D" id="1.20.120.350">
    <property type="entry name" value="Voltage-gated potassium channels. Chain C"/>
    <property type="match status" value="1"/>
</dbReference>
<dbReference type="InterPro" id="IPR043203">
    <property type="entry name" value="VGCC_Ca_Na"/>
</dbReference>
<accession>A0A7S4SS16</accession>
<dbReference type="InterPro" id="IPR027359">
    <property type="entry name" value="Volt_channel_dom_sf"/>
</dbReference>
<evidence type="ECO:0000256" key="1">
    <source>
        <dbReference type="ARBA" id="ARBA00004141"/>
    </source>
</evidence>
<keyword evidence="5 7" id="KW-0472">Membrane</keyword>
<evidence type="ECO:0000259" key="8">
    <source>
        <dbReference type="PROSITE" id="PS50222"/>
    </source>
</evidence>
<dbReference type="PROSITE" id="PS00018">
    <property type="entry name" value="EF_HAND_1"/>
    <property type="match status" value="1"/>
</dbReference>
<dbReference type="InterPro" id="IPR002048">
    <property type="entry name" value="EF_hand_dom"/>
</dbReference>
<feature type="transmembrane region" description="Helical" evidence="7">
    <location>
        <begin position="239"/>
        <end position="262"/>
    </location>
</feature>
<dbReference type="GO" id="GO:0001518">
    <property type="term" value="C:voltage-gated sodium channel complex"/>
    <property type="evidence" value="ECO:0007669"/>
    <property type="project" value="TreeGrafter"/>
</dbReference>
<gene>
    <name evidence="9" type="ORF">AMON00008_LOCUS55451</name>
</gene>
<dbReference type="SUPFAM" id="SSF81324">
    <property type="entry name" value="Voltage-gated potassium channels"/>
    <property type="match status" value="1"/>
</dbReference>
<feature type="region of interest" description="Disordered" evidence="6">
    <location>
        <begin position="114"/>
        <end position="169"/>
    </location>
</feature>
<evidence type="ECO:0000256" key="3">
    <source>
        <dbReference type="ARBA" id="ARBA00022837"/>
    </source>
</evidence>
<dbReference type="PROSITE" id="PS50222">
    <property type="entry name" value="EF_HAND_2"/>
    <property type="match status" value="2"/>
</dbReference>
<reference evidence="9" key="1">
    <citation type="submission" date="2021-01" db="EMBL/GenBank/DDBJ databases">
        <authorList>
            <person name="Corre E."/>
            <person name="Pelletier E."/>
            <person name="Niang G."/>
            <person name="Scheremetjew M."/>
            <person name="Finn R."/>
            <person name="Kale V."/>
            <person name="Holt S."/>
            <person name="Cochrane G."/>
            <person name="Meng A."/>
            <person name="Brown T."/>
            <person name="Cohen L."/>
        </authorList>
    </citation>
    <scope>NUCLEOTIDE SEQUENCE</scope>
    <source>
        <strain evidence="9">CCMP3105</strain>
    </source>
</reference>
<organism evidence="9">
    <name type="scientific">Alexandrium monilatum</name>
    <dbReference type="NCBI Taxonomy" id="311494"/>
    <lineage>
        <taxon>Eukaryota</taxon>
        <taxon>Sar</taxon>
        <taxon>Alveolata</taxon>
        <taxon>Dinophyceae</taxon>
        <taxon>Gonyaulacales</taxon>
        <taxon>Pyrocystaceae</taxon>
        <taxon>Alexandrium</taxon>
    </lineage>
</organism>
<evidence type="ECO:0000256" key="5">
    <source>
        <dbReference type="ARBA" id="ARBA00023136"/>
    </source>
</evidence>
<dbReference type="Pfam" id="PF00520">
    <property type="entry name" value="Ion_trans"/>
    <property type="match status" value="1"/>
</dbReference>
<proteinExistence type="predicted"/>
<feature type="transmembrane region" description="Helical" evidence="7">
    <location>
        <begin position="374"/>
        <end position="402"/>
    </location>
</feature>
<evidence type="ECO:0000256" key="4">
    <source>
        <dbReference type="ARBA" id="ARBA00022989"/>
    </source>
</evidence>
<evidence type="ECO:0000256" key="7">
    <source>
        <dbReference type="SAM" id="Phobius"/>
    </source>
</evidence>
<evidence type="ECO:0000256" key="2">
    <source>
        <dbReference type="ARBA" id="ARBA00022692"/>
    </source>
</evidence>
<evidence type="ECO:0000313" key="9">
    <source>
        <dbReference type="EMBL" id="CAE4654386.1"/>
    </source>
</evidence>
<dbReference type="InterPro" id="IPR011992">
    <property type="entry name" value="EF-hand-dom_pair"/>
</dbReference>
<feature type="compositionally biased region" description="Basic and acidic residues" evidence="6">
    <location>
        <begin position="114"/>
        <end position="132"/>
    </location>
</feature>
<sequence>MQPHIGDGRAEWEEPAWDDGVVRDRKADPQTSPRISDTPRSSESRPELDGVGSPRVTDTLRNNGSKLDAVAEEHERLTSLLEKCTKELESELRRGLQQHRLAMDDMISHTLDSFRKEASRRCSPEHRGRSSHDSQQLGPIEPVVRDVLAPEGDQARPEPRAFATRRDLEAELPPAPMSIKDYFSQAVRSRMTLINGSTEENEEDDRSLTRPTMMGLMRVPPRLTAGYSVGLRMLYPSSFIHGTVFNFLSAALIVSNAAFIGYQTHVGIEHQFKAIDSNSVSDLNWGTAEVLFLSFFTWELLLRIGTDRIAFIRGVEWRWNLFDSIIVGLSLVETVASSILSGVGLNFPFLRLVRVVRVLRVLKVLHMIPFFKRLGLMMTSVAASLSALAPAFVLLILVIYMFGICMMQGVITHLETNKVKAKEAWLTTLEIRFGTIHDTMQTMFMSITGGISWAEVLDGFNKMDGFYHLVYMFYVGFVQICVLNIVTGVFVDTVHQMYQPERDEMIERETSKRKSMLRKLRNLLAEADADGSGTITWEEFDRFTQNPHIKMYLSAHEIDITQAHEIFDLIDRNREGEVMIDDFVLSFIEFKGAAKGTDVVILRNDVSKILSTLTPFIQESAKSTAELKRMMAQTQIGMSTIMCDTEPVVGPPRSGKGGCLYGLGKGVKGALV</sequence>
<feature type="transmembrane region" description="Helical" evidence="7">
    <location>
        <begin position="283"/>
        <end position="305"/>
    </location>
</feature>
<feature type="transmembrane region" description="Helical" evidence="7">
    <location>
        <begin position="325"/>
        <end position="353"/>
    </location>
</feature>
<dbReference type="GO" id="GO:0005509">
    <property type="term" value="F:calcium ion binding"/>
    <property type="evidence" value="ECO:0007669"/>
    <property type="project" value="InterPro"/>
</dbReference>
<dbReference type="PANTHER" id="PTHR10037:SF62">
    <property type="entry name" value="SODIUM CHANNEL PROTEIN 60E"/>
    <property type="match status" value="1"/>
</dbReference>
<dbReference type="Gene3D" id="1.10.287.70">
    <property type="match status" value="1"/>
</dbReference>
<feature type="region of interest" description="Disordered" evidence="6">
    <location>
        <begin position="1"/>
        <end position="72"/>
    </location>
</feature>
<dbReference type="Gene3D" id="1.10.238.10">
    <property type="entry name" value="EF-hand"/>
    <property type="match status" value="1"/>
</dbReference>
<feature type="domain" description="EF-hand" evidence="8">
    <location>
        <begin position="515"/>
        <end position="550"/>
    </location>
</feature>
<keyword evidence="3" id="KW-0106">Calcium</keyword>
<feature type="transmembrane region" description="Helical" evidence="7">
    <location>
        <begin position="471"/>
        <end position="491"/>
    </location>
</feature>
<keyword evidence="2 7" id="KW-0812">Transmembrane</keyword>
<protein>
    <recommendedName>
        <fullName evidence="8">EF-hand domain-containing protein</fullName>
    </recommendedName>
</protein>
<keyword evidence="4 7" id="KW-1133">Transmembrane helix</keyword>